<comment type="similarity">
    <text evidence="1">Belongs to the EndA/NucM nuclease family.</text>
</comment>
<evidence type="ECO:0000256" key="1">
    <source>
        <dbReference type="ARBA" id="ARBA00006429"/>
    </source>
</evidence>
<keyword evidence="4" id="KW-0732">Signal</keyword>
<sequence>MTHLFSPRARGAVARMATPFAIALLAACGGGGTSTAPPPTNTCRTEPPAAQASYYAPARSRCDAALLTSIQQLVRGQRTLGYTSARDSLYAFVDRGTRPWIIDLYTGRQAVGVTTRATAAQNSINTEHTWPRSRGAEVDPALSDLHHLFSSDSAANERRSNYPFGLVRGTVLWTGPVSGSGDMSRLGYASGNSGQIVFEPRASVRGDIARGLLYFYIRYGADRPSGFSLTNFAQERDLLIAWAREDAVDAWERGRNDAIQRAQGNRNPFIDWPELLDLLPTLPLS</sequence>
<dbReference type="SUPFAM" id="SSF54060">
    <property type="entry name" value="His-Me finger endonucleases"/>
    <property type="match status" value="1"/>
</dbReference>
<keyword evidence="3" id="KW-0378">Hydrolase</keyword>
<dbReference type="InterPro" id="IPR044925">
    <property type="entry name" value="His-Me_finger_sf"/>
</dbReference>
<organism evidence="5 6">
    <name type="scientific">Gemmatimonas aurantiaca</name>
    <dbReference type="NCBI Taxonomy" id="173480"/>
    <lineage>
        <taxon>Bacteria</taxon>
        <taxon>Pseudomonadati</taxon>
        <taxon>Gemmatimonadota</taxon>
        <taxon>Gemmatimonadia</taxon>
        <taxon>Gemmatimonadales</taxon>
        <taxon>Gemmatimonadaceae</taxon>
        <taxon>Gemmatimonas</taxon>
    </lineage>
</organism>
<feature type="signal peptide" evidence="4">
    <location>
        <begin position="1"/>
        <end position="26"/>
    </location>
</feature>
<evidence type="ECO:0008006" key="7">
    <source>
        <dbReference type="Google" id="ProtNLM"/>
    </source>
</evidence>
<dbReference type="GO" id="GO:0016787">
    <property type="term" value="F:hydrolase activity"/>
    <property type="evidence" value="ECO:0007669"/>
    <property type="project" value="UniProtKB-KW"/>
</dbReference>
<evidence type="ECO:0000313" key="6">
    <source>
        <dbReference type="Proteomes" id="UP000264071"/>
    </source>
</evidence>
<evidence type="ECO:0000313" key="5">
    <source>
        <dbReference type="EMBL" id="HCT57540.1"/>
    </source>
</evidence>
<dbReference type="PANTHER" id="PTHR33607">
    <property type="entry name" value="ENDONUCLEASE-1"/>
    <property type="match status" value="1"/>
</dbReference>
<dbReference type="EMBL" id="DPIY01000009">
    <property type="protein sequence ID" value="HCT57540.1"/>
    <property type="molecule type" value="Genomic_DNA"/>
</dbReference>
<name>A0A3D4V8U5_9BACT</name>
<evidence type="ECO:0000256" key="3">
    <source>
        <dbReference type="ARBA" id="ARBA00022801"/>
    </source>
</evidence>
<reference evidence="5 6" key="1">
    <citation type="journal article" date="2018" name="Nat. Biotechnol.">
        <title>A standardized bacterial taxonomy based on genome phylogeny substantially revises the tree of life.</title>
        <authorList>
            <person name="Parks D.H."/>
            <person name="Chuvochina M."/>
            <person name="Waite D.W."/>
            <person name="Rinke C."/>
            <person name="Skarshewski A."/>
            <person name="Chaumeil P.A."/>
            <person name="Hugenholtz P."/>
        </authorList>
    </citation>
    <scope>NUCLEOTIDE SEQUENCE [LARGE SCALE GENOMIC DNA]</scope>
    <source>
        <strain evidence="5">UBA8844</strain>
    </source>
</reference>
<dbReference type="Proteomes" id="UP000264071">
    <property type="component" value="Unassembled WGS sequence"/>
</dbReference>
<proteinExistence type="inferred from homology"/>
<dbReference type="Pfam" id="PF04231">
    <property type="entry name" value="Endonuclease_1"/>
    <property type="match status" value="1"/>
</dbReference>
<dbReference type="AlphaFoldDB" id="A0A3D4V8U5"/>
<evidence type="ECO:0000256" key="2">
    <source>
        <dbReference type="ARBA" id="ARBA00022722"/>
    </source>
</evidence>
<evidence type="ECO:0000256" key="4">
    <source>
        <dbReference type="SAM" id="SignalP"/>
    </source>
</evidence>
<dbReference type="InterPro" id="IPR007346">
    <property type="entry name" value="Endonuclease-I"/>
</dbReference>
<dbReference type="GO" id="GO:0004518">
    <property type="term" value="F:nuclease activity"/>
    <property type="evidence" value="ECO:0007669"/>
    <property type="project" value="UniProtKB-KW"/>
</dbReference>
<protein>
    <recommendedName>
        <fullName evidence="7">Endonuclease I</fullName>
    </recommendedName>
</protein>
<feature type="chain" id="PRO_5017831273" description="Endonuclease I" evidence="4">
    <location>
        <begin position="27"/>
        <end position="285"/>
    </location>
</feature>
<gene>
    <name evidence="5" type="ORF">DGD08_10105</name>
</gene>
<accession>A0A3D4V8U5</accession>
<keyword evidence="2" id="KW-0540">Nuclease</keyword>
<dbReference type="OMA" id="NIARAMF"/>
<comment type="caution">
    <text evidence="5">The sequence shown here is derived from an EMBL/GenBank/DDBJ whole genome shotgun (WGS) entry which is preliminary data.</text>
</comment>
<dbReference type="PANTHER" id="PTHR33607:SF2">
    <property type="entry name" value="ENDONUCLEASE-1"/>
    <property type="match status" value="1"/>
</dbReference>